<dbReference type="InterPro" id="IPR029058">
    <property type="entry name" value="AB_hydrolase_fold"/>
</dbReference>
<evidence type="ECO:0000256" key="2">
    <source>
        <dbReference type="ARBA" id="ARBA00022801"/>
    </source>
</evidence>
<dbReference type="InterPro" id="IPR000073">
    <property type="entry name" value="AB_hydrolase_1"/>
</dbReference>
<protein>
    <submittedName>
        <fullName evidence="4">Alpha/beta fold hydrolase</fullName>
    </submittedName>
</protein>
<dbReference type="GO" id="GO:0004177">
    <property type="term" value="F:aminopeptidase activity"/>
    <property type="evidence" value="ECO:0007669"/>
    <property type="project" value="UniProtKB-EC"/>
</dbReference>
<evidence type="ECO:0000313" key="5">
    <source>
        <dbReference type="Proteomes" id="UP000308230"/>
    </source>
</evidence>
<dbReference type="SUPFAM" id="SSF53474">
    <property type="entry name" value="alpha/beta-Hydrolases"/>
    <property type="match status" value="1"/>
</dbReference>
<gene>
    <name evidence="4" type="ORF">FCL54_12370</name>
</gene>
<dbReference type="GO" id="GO:0016020">
    <property type="term" value="C:membrane"/>
    <property type="evidence" value="ECO:0007669"/>
    <property type="project" value="TreeGrafter"/>
</dbReference>
<comment type="similarity">
    <text evidence="1">Belongs to the peptidase S33 family.</text>
</comment>
<dbReference type="GO" id="GO:0006508">
    <property type="term" value="P:proteolysis"/>
    <property type="evidence" value="ECO:0007669"/>
    <property type="project" value="InterPro"/>
</dbReference>
<evidence type="ECO:0000313" key="4">
    <source>
        <dbReference type="EMBL" id="TLS36753.1"/>
    </source>
</evidence>
<dbReference type="AlphaFoldDB" id="A0A5R9F7E6"/>
<evidence type="ECO:0000259" key="3">
    <source>
        <dbReference type="Pfam" id="PF00561"/>
    </source>
</evidence>
<dbReference type="InterPro" id="IPR002410">
    <property type="entry name" value="Peptidase_S33"/>
</dbReference>
<dbReference type="Pfam" id="PF00561">
    <property type="entry name" value="Abhydrolase_1"/>
    <property type="match status" value="1"/>
</dbReference>
<dbReference type="PANTHER" id="PTHR43798">
    <property type="entry name" value="MONOACYLGLYCEROL LIPASE"/>
    <property type="match status" value="1"/>
</dbReference>
<reference evidence="4 5" key="1">
    <citation type="submission" date="2019-04" db="EMBL/GenBank/DDBJ databases">
        <title>Bacillus caeni sp. nov., a bacterium isolated from mangrove sediment.</title>
        <authorList>
            <person name="Huang H."/>
            <person name="Mo K."/>
            <person name="Hu Y."/>
        </authorList>
    </citation>
    <scope>NUCLEOTIDE SEQUENCE [LARGE SCALE GENOMIC DNA]</scope>
    <source>
        <strain evidence="4 5">HB172195</strain>
    </source>
</reference>
<sequence length="338" mass="38239">MILLGNIKGFHKGNRGRTAKGISVTKFALLFKREKGRAFLKNEELIIVANGVSHWVKIAGAEHNTIPLIIVHGGPGGNQQLIQKTLGPELEKFSTVIFYEQRGCGRSSRPCDAWDYSMETIVSDLDSIVDHLQLDTFNLLGTSFGGEIAMEYTVAHQEKVHKLLLQGPVDGNWERLRCIQFFGYQFVAKGEAKGKIQQILSEDGTYEERSARVRDVIDLSTIARLSIYKEELIPEAMKEMEKFEGNGDYHLAITSRKQNKQPLLDRITTIKTPTLIIVGLHDRNTGIEMSRDIHAKIDGSKLVILEKSAHYPEVDEPERYMEEIKQFIETREDLTQGE</sequence>
<keyword evidence="2 4" id="KW-0378">Hydrolase</keyword>
<dbReference type="Gene3D" id="3.40.50.1820">
    <property type="entry name" value="alpha/beta hydrolase"/>
    <property type="match status" value="1"/>
</dbReference>
<dbReference type="EMBL" id="SWLG01000008">
    <property type="protein sequence ID" value="TLS36753.1"/>
    <property type="molecule type" value="Genomic_DNA"/>
</dbReference>
<dbReference type="PRINTS" id="PR00793">
    <property type="entry name" value="PROAMNOPTASE"/>
</dbReference>
<keyword evidence="5" id="KW-1185">Reference proteome</keyword>
<organism evidence="4 5">
    <name type="scientific">Exobacillus caeni</name>
    <dbReference type="NCBI Taxonomy" id="2574798"/>
    <lineage>
        <taxon>Bacteria</taxon>
        <taxon>Bacillati</taxon>
        <taxon>Bacillota</taxon>
        <taxon>Bacilli</taxon>
        <taxon>Bacillales</taxon>
        <taxon>Guptibacillaceae</taxon>
        <taxon>Exobacillus</taxon>
    </lineage>
</organism>
<feature type="domain" description="AB hydrolase-1" evidence="3">
    <location>
        <begin position="67"/>
        <end position="188"/>
    </location>
</feature>
<comment type="caution">
    <text evidence="4">The sequence shown here is derived from an EMBL/GenBank/DDBJ whole genome shotgun (WGS) entry which is preliminary data.</text>
</comment>
<dbReference type="InterPro" id="IPR050266">
    <property type="entry name" value="AB_hydrolase_sf"/>
</dbReference>
<dbReference type="OrthoDB" id="9796770at2"/>
<dbReference type="Proteomes" id="UP000308230">
    <property type="component" value="Unassembled WGS sequence"/>
</dbReference>
<dbReference type="PANTHER" id="PTHR43798:SF33">
    <property type="entry name" value="HYDROLASE, PUTATIVE (AFU_ORTHOLOGUE AFUA_2G14860)-RELATED"/>
    <property type="match status" value="1"/>
</dbReference>
<name>A0A5R9F7E6_9BACL</name>
<proteinExistence type="inferred from homology"/>
<evidence type="ECO:0000256" key="1">
    <source>
        <dbReference type="ARBA" id="ARBA00010088"/>
    </source>
</evidence>
<accession>A0A5R9F7E6</accession>